<dbReference type="EMBL" id="LWBO01000010">
    <property type="protein sequence ID" value="OQP49642.1"/>
    <property type="molecule type" value="Genomic_DNA"/>
</dbReference>
<dbReference type="CDD" id="cd00038">
    <property type="entry name" value="CAP_ED"/>
    <property type="match status" value="1"/>
</dbReference>
<feature type="domain" description="Cyclic nucleotide-binding" evidence="1">
    <location>
        <begin position="31"/>
        <end position="116"/>
    </location>
</feature>
<dbReference type="InterPro" id="IPR000595">
    <property type="entry name" value="cNMP-bd_dom"/>
</dbReference>
<comment type="caution">
    <text evidence="2">The sequence shown here is derived from an EMBL/GenBank/DDBJ whole genome shotgun (WGS) entry which is preliminary data.</text>
</comment>
<dbReference type="Gene3D" id="2.60.120.10">
    <property type="entry name" value="Jelly Rolls"/>
    <property type="match status" value="1"/>
</dbReference>
<name>A0ABX3NZW7_9BACT</name>
<dbReference type="Proteomes" id="UP000192277">
    <property type="component" value="Unassembled WGS sequence"/>
</dbReference>
<dbReference type="SUPFAM" id="SSF51206">
    <property type="entry name" value="cAMP-binding domain-like"/>
    <property type="match status" value="1"/>
</dbReference>
<gene>
    <name evidence="2" type="ORF">A4D02_29060</name>
</gene>
<evidence type="ECO:0000259" key="1">
    <source>
        <dbReference type="Pfam" id="PF00027"/>
    </source>
</evidence>
<dbReference type="Pfam" id="PF00027">
    <property type="entry name" value="cNMP_binding"/>
    <property type="match status" value="1"/>
</dbReference>
<dbReference type="InterPro" id="IPR018490">
    <property type="entry name" value="cNMP-bd_dom_sf"/>
</dbReference>
<proteinExistence type="predicted"/>
<organism evidence="2 3">
    <name type="scientific">Niastella koreensis</name>
    <dbReference type="NCBI Taxonomy" id="354356"/>
    <lineage>
        <taxon>Bacteria</taxon>
        <taxon>Pseudomonadati</taxon>
        <taxon>Bacteroidota</taxon>
        <taxon>Chitinophagia</taxon>
        <taxon>Chitinophagales</taxon>
        <taxon>Chitinophagaceae</taxon>
        <taxon>Niastella</taxon>
    </lineage>
</organism>
<evidence type="ECO:0000313" key="3">
    <source>
        <dbReference type="Proteomes" id="UP000192277"/>
    </source>
</evidence>
<keyword evidence="3" id="KW-1185">Reference proteome</keyword>
<accession>A0ABX3NZW7</accession>
<dbReference type="RefSeq" id="WP_014219964.1">
    <property type="nucleotide sequence ID" value="NZ_LWBO01000010.1"/>
</dbReference>
<sequence length="194" mass="23030">MPFDNMLKNIRRFTSLSPQEEKAFSALLSIRKVKRKEFLLREGAVCNFEWYVNQGCFRSFYVDKKGLEHNIYFAIEDWWVSDLYSRTVQEPSNVSIIALEDSEVIQIKQADLEAFMLEVPAMERFFRLSYQQSLVSQHLKNLRLLSMNGEERYIHFREKYPALAKRIPQKHIATFLGLTPEFFNTIHARVLRLK</sequence>
<dbReference type="InterPro" id="IPR014710">
    <property type="entry name" value="RmlC-like_jellyroll"/>
</dbReference>
<protein>
    <submittedName>
        <fullName evidence="2">Crp/Fnr family transcriptional regulator</fullName>
    </submittedName>
</protein>
<reference evidence="2 3" key="1">
    <citation type="submission" date="2016-04" db="EMBL/GenBank/DDBJ databases">
        <authorList>
            <person name="Chen L."/>
            <person name="Zhuang W."/>
            <person name="Wang G."/>
        </authorList>
    </citation>
    <scope>NUCLEOTIDE SEQUENCE [LARGE SCALE GENOMIC DNA]</scope>
    <source>
        <strain evidence="3">GR20</strain>
    </source>
</reference>
<evidence type="ECO:0000313" key="2">
    <source>
        <dbReference type="EMBL" id="OQP49642.1"/>
    </source>
</evidence>